<reference evidence="2 3" key="1">
    <citation type="submission" date="2015-05" db="EMBL/GenBank/DDBJ databases">
        <title>Genome sequencing and analysis of members of genus Stenotrophomonas.</title>
        <authorList>
            <person name="Patil P.P."/>
            <person name="Midha S."/>
            <person name="Patil P.B."/>
        </authorList>
    </citation>
    <scope>NUCLEOTIDE SEQUENCE [LARGE SCALE GENOMIC DNA]</scope>
    <source>
        <strain evidence="2 3">JCM 16244</strain>
    </source>
</reference>
<proteinExistence type="predicted"/>
<keyword evidence="1" id="KW-0472">Membrane</keyword>
<accession>A0A0R0DFF4</accession>
<keyword evidence="1" id="KW-0812">Transmembrane</keyword>
<evidence type="ECO:0000256" key="1">
    <source>
        <dbReference type="SAM" id="Phobius"/>
    </source>
</evidence>
<keyword evidence="1" id="KW-1133">Transmembrane helix</keyword>
<gene>
    <name evidence="2" type="ORF">ABB34_14635</name>
</gene>
<dbReference type="EMBL" id="LDJP01000115">
    <property type="protein sequence ID" value="KRG80256.1"/>
    <property type="molecule type" value="Genomic_DNA"/>
</dbReference>
<dbReference type="PATRIC" id="fig|659018.3.peg.357"/>
<evidence type="ECO:0000313" key="2">
    <source>
        <dbReference type="EMBL" id="KRG80256.1"/>
    </source>
</evidence>
<protein>
    <submittedName>
        <fullName evidence="2">Uncharacterized protein</fullName>
    </submittedName>
</protein>
<name>A0A0R0DFF4_9GAMM</name>
<dbReference type="AlphaFoldDB" id="A0A0R0DFF4"/>
<comment type="caution">
    <text evidence="2">The sequence shown here is derived from an EMBL/GenBank/DDBJ whole genome shotgun (WGS) entry which is preliminary data.</text>
</comment>
<feature type="transmembrane region" description="Helical" evidence="1">
    <location>
        <begin position="12"/>
        <end position="33"/>
    </location>
</feature>
<keyword evidence="3" id="KW-1185">Reference proteome</keyword>
<evidence type="ECO:0000313" key="3">
    <source>
        <dbReference type="Proteomes" id="UP000050940"/>
    </source>
</evidence>
<dbReference type="Proteomes" id="UP000050940">
    <property type="component" value="Unassembled WGS sequence"/>
</dbReference>
<sequence>MLSQLLDSWQFNFWRGLASLCAGLLVISPCLLVPSLRRKILKADLDIEAIGLIALVVGIVTIGCYNYFGGTSGA</sequence>
<feature type="transmembrane region" description="Helical" evidence="1">
    <location>
        <begin position="45"/>
        <end position="68"/>
    </location>
</feature>
<organism evidence="2 3">
    <name type="scientific">Stenotrophomonas daejeonensis</name>
    <dbReference type="NCBI Taxonomy" id="659018"/>
    <lineage>
        <taxon>Bacteria</taxon>
        <taxon>Pseudomonadati</taxon>
        <taxon>Pseudomonadota</taxon>
        <taxon>Gammaproteobacteria</taxon>
        <taxon>Lysobacterales</taxon>
        <taxon>Lysobacteraceae</taxon>
        <taxon>Stenotrophomonas</taxon>
    </lineage>
</organism>